<feature type="domain" description="EamA" evidence="2">
    <location>
        <begin position="152"/>
        <end position="286"/>
    </location>
</feature>
<proteinExistence type="predicted"/>
<feature type="transmembrane region" description="Helical" evidence="1">
    <location>
        <begin position="37"/>
        <end position="58"/>
    </location>
</feature>
<dbReference type="OrthoDB" id="9809509at2"/>
<gene>
    <name evidence="3" type="ORF">Lspi_0153</name>
</gene>
<dbReference type="InterPro" id="IPR037185">
    <property type="entry name" value="EmrE-like"/>
</dbReference>
<feature type="domain" description="EamA" evidence="2">
    <location>
        <begin position="13"/>
        <end position="141"/>
    </location>
</feature>
<evidence type="ECO:0000313" key="3">
    <source>
        <dbReference type="EMBL" id="KTD66090.1"/>
    </source>
</evidence>
<evidence type="ECO:0000313" key="4">
    <source>
        <dbReference type="Proteomes" id="UP000054877"/>
    </source>
</evidence>
<dbReference type="InterPro" id="IPR000620">
    <property type="entry name" value="EamA_dom"/>
</dbReference>
<feature type="transmembrane region" description="Helical" evidence="1">
    <location>
        <begin position="270"/>
        <end position="288"/>
    </location>
</feature>
<reference evidence="3 4" key="1">
    <citation type="submission" date="2015-11" db="EMBL/GenBank/DDBJ databases">
        <title>Genomic analysis of 38 Legionella species identifies large and diverse effector repertoires.</title>
        <authorList>
            <person name="Burstein D."/>
            <person name="Amaro F."/>
            <person name="Zusman T."/>
            <person name="Lifshitz Z."/>
            <person name="Cohen O."/>
            <person name="Gilbert J.A."/>
            <person name="Pupko T."/>
            <person name="Shuman H.A."/>
            <person name="Segal G."/>
        </authorList>
    </citation>
    <scope>NUCLEOTIDE SEQUENCE [LARGE SCALE GENOMIC DNA]</scope>
    <source>
        <strain evidence="3 4">Mt.St.Helens-9</strain>
    </source>
</reference>
<feature type="transmembrane region" description="Helical" evidence="1">
    <location>
        <begin position="7"/>
        <end position="31"/>
    </location>
</feature>
<sequence>MFPVELLRIYAALASTLLLWASAFVGIRIGLVDYSPGALALLRFLVASLFMAIIYVRLPAKKAMSWKTRMALLTIGIGGIGIYNLCLNYGEMTVSAGVASFVIGLIPVITIILSVLLLRERPGPGVWLGIVLGFCGLFLIMAAENAYRSQGSGVLMIMVSALMGGIYTFSQKRYLQAYHPVIVTAWIIWGGTFMLLIFLPDLIREIPHAGKQGTIAAVYMGIFPAALAYVAWSYVIHHWSATNAATFLYAMPVISTVMGYLVLYERPGRLSLIGGFIALAGALVASRFQQRVTRSNAGESENSSELAVSTG</sequence>
<keyword evidence="1" id="KW-1133">Transmembrane helix</keyword>
<comment type="caution">
    <text evidence="3">The sequence shown here is derived from an EMBL/GenBank/DDBJ whole genome shotgun (WGS) entry which is preliminary data.</text>
</comment>
<name>A0A0W0ZAU9_LEGSP</name>
<feature type="transmembrane region" description="Helical" evidence="1">
    <location>
        <begin position="181"/>
        <end position="203"/>
    </location>
</feature>
<keyword evidence="4" id="KW-1185">Reference proteome</keyword>
<evidence type="ECO:0000256" key="1">
    <source>
        <dbReference type="SAM" id="Phobius"/>
    </source>
</evidence>
<accession>A0A0W0ZAU9</accession>
<feature type="transmembrane region" description="Helical" evidence="1">
    <location>
        <begin position="149"/>
        <end position="169"/>
    </location>
</feature>
<dbReference type="GO" id="GO:0016020">
    <property type="term" value="C:membrane"/>
    <property type="evidence" value="ECO:0007669"/>
    <property type="project" value="InterPro"/>
</dbReference>
<keyword evidence="1 3" id="KW-0812">Transmembrane</keyword>
<dbReference type="AlphaFoldDB" id="A0A0W0ZAU9"/>
<protein>
    <submittedName>
        <fullName evidence="3">Transmembrane protein</fullName>
    </submittedName>
</protein>
<dbReference type="Pfam" id="PF00892">
    <property type="entry name" value="EamA"/>
    <property type="match status" value="2"/>
</dbReference>
<feature type="transmembrane region" description="Helical" evidence="1">
    <location>
        <begin position="70"/>
        <end position="90"/>
    </location>
</feature>
<dbReference type="PANTHER" id="PTHR12715">
    <property type="entry name" value="TRANSPORTER, DRUG/METABOLITE EXPORTER FAMILY"/>
    <property type="match status" value="1"/>
</dbReference>
<feature type="transmembrane region" description="Helical" evidence="1">
    <location>
        <begin position="96"/>
        <end position="118"/>
    </location>
</feature>
<feature type="transmembrane region" description="Helical" evidence="1">
    <location>
        <begin position="247"/>
        <end position="264"/>
    </location>
</feature>
<organism evidence="3 4">
    <name type="scientific">Legionella spiritensis</name>
    <dbReference type="NCBI Taxonomy" id="452"/>
    <lineage>
        <taxon>Bacteria</taxon>
        <taxon>Pseudomonadati</taxon>
        <taxon>Pseudomonadota</taxon>
        <taxon>Gammaproteobacteria</taxon>
        <taxon>Legionellales</taxon>
        <taxon>Legionellaceae</taxon>
        <taxon>Legionella</taxon>
    </lineage>
</organism>
<feature type="transmembrane region" description="Helical" evidence="1">
    <location>
        <begin position="125"/>
        <end position="143"/>
    </location>
</feature>
<dbReference type="EMBL" id="LNYX01000002">
    <property type="protein sequence ID" value="KTD66090.1"/>
    <property type="molecule type" value="Genomic_DNA"/>
</dbReference>
<keyword evidence="1" id="KW-0472">Membrane</keyword>
<evidence type="ECO:0000259" key="2">
    <source>
        <dbReference type="Pfam" id="PF00892"/>
    </source>
</evidence>
<dbReference type="Proteomes" id="UP000054877">
    <property type="component" value="Unassembled WGS sequence"/>
</dbReference>
<dbReference type="SUPFAM" id="SSF103481">
    <property type="entry name" value="Multidrug resistance efflux transporter EmrE"/>
    <property type="match status" value="2"/>
</dbReference>
<dbReference type="InterPro" id="IPR052756">
    <property type="entry name" value="Alkyne_AA_exporter"/>
</dbReference>
<feature type="transmembrane region" description="Helical" evidence="1">
    <location>
        <begin position="215"/>
        <end position="235"/>
    </location>
</feature>
<dbReference type="PANTHER" id="PTHR12715:SF4">
    <property type="entry name" value="EAMA DOMAIN-CONTAINING PROTEIN"/>
    <property type="match status" value="1"/>
</dbReference>